<feature type="region of interest" description="Disordered" evidence="1">
    <location>
        <begin position="1"/>
        <end position="46"/>
    </location>
</feature>
<feature type="region of interest" description="Disordered" evidence="1">
    <location>
        <begin position="165"/>
        <end position="216"/>
    </location>
</feature>
<reference evidence="3" key="1">
    <citation type="submission" date="2020-05" db="EMBL/GenBank/DDBJ databases">
        <title>Phylogenomic resolution of chytrid fungi.</title>
        <authorList>
            <person name="Stajich J.E."/>
            <person name="Amses K."/>
            <person name="Simmons R."/>
            <person name="Seto K."/>
            <person name="Myers J."/>
            <person name="Bonds A."/>
            <person name="Quandt C.A."/>
            <person name="Barry K."/>
            <person name="Liu P."/>
            <person name="Grigoriev I."/>
            <person name="Longcore J.E."/>
            <person name="James T.Y."/>
        </authorList>
    </citation>
    <scope>NUCLEOTIDE SEQUENCE</scope>
    <source>
        <strain evidence="3">JEL0379</strain>
    </source>
</reference>
<name>A0AAD5TM25_9FUNG</name>
<dbReference type="InterPro" id="IPR026893">
    <property type="entry name" value="Tyr/Ser_Pase_IphP-type"/>
</dbReference>
<feature type="compositionally biased region" description="Polar residues" evidence="1">
    <location>
        <begin position="25"/>
        <end position="40"/>
    </location>
</feature>
<dbReference type="SUPFAM" id="SSF52799">
    <property type="entry name" value="(Phosphotyrosine protein) phosphatases II"/>
    <property type="match status" value="1"/>
</dbReference>
<organism evidence="3 4">
    <name type="scientific">Geranomyces variabilis</name>
    <dbReference type="NCBI Taxonomy" id="109894"/>
    <lineage>
        <taxon>Eukaryota</taxon>
        <taxon>Fungi</taxon>
        <taxon>Fungi incertae sedis</taxon>
        <taxon>Chytridiomycota</taxon>
        <taxon>Chytridiomycota incertae sedis</taxon>
        <taxon>Chytridiomycetes</taxon>
        <taxon>Spizellomycetales</taxon>
        <taxon>Powellomycetaceae</taxon>
        <taxon>Geranomyces</taxon>
    </lineage>
</organism>
<evidence type="ECO:0000313" key="3">
    <source>
        <dbReference type="EMBL" id="KAJ3180099.1"/>
    </source>
</evidence>
<dbReference type="InterPro" id="IPR016130">
    <property type="entry name" value="Tyr_Pase_AS"/>
</dbReference>
<feature type="compositionally biased region" description="Acidic residues" evidence="1">
    <location>
        <begin position="190"/>
        <end position="208"/>
    </location>
</feature>
<protein>
    <recommendedName>
        <fullName evidence="2">Tyrosine specific protein phosphatases domain-containing protein</fullName>
    </recommendedName>
</protein>
<dbReference type="EMBL" id="JADGJQ010000018">
    <property type="protein sequence ID" value="KAJ3180099.1"/>
    <property type="molecule type" value="Genomic_DNA"/>
</dbReference>
<gene>
    <name evidence="3" type="ORF">HDU87_002324</name>
</gene>
<dbReference type="GO" id="GO:0004721">
    <property type="term" value="F:phosphoprotein phosphatase activity"/>
    <property type="evidence" value="ECO:0007669"/>
    <property type="project" value="InterPro"/>
</dbReference>
<accession>A0AAD5TM25</accession>
<dbReference type="PANTHER" id="PTHR31126:SF1">
    <property type="entry name" value="TYROSINE SPECIFIC PROTEIN PHOSPHATASES DOMAIN-CONTAINING PROTEIN"/>
    <property type="match status" value="1"/>
</dbReference>
<dbReference type="PANTHER" id="PTHR31126">
    <property type="entry name" value="TYROSINE-PROTEIN PHOSPHATASE"/>
    <property type="match status" value="1"/>
</dbReference>
<evidence type="ECO:0000259" key="2">
    <source>
        <dbReference type="PROSITE" id="PS50056"/>
    </source>
</evidence>
<dbReference type="Pfam" id="PF13350">
    <property type="entry name" value="Y_phosphatase3"/>
    <property type="match status" value="1"/>
</dbReference>
<dbReference type="PROSITE" id="PS00383">
    <property type="entry name" value="TYR_PHOSPHATASE_1"/>
    <property type="match status" value="1"/>
</dbReference>
<dbReference type="PROSITE" id="PS50056">
    <property type="entry name" value="TYR_PHOSPHATASE_2"/>
    <property type="match status" value="1"/>
</dbReference>
<evidence type="ECO:0000313" key="4">
    <source>
        <dbReference type="Proteomes" id="UP001212152"/>
    </source>
</evidence>
<proteinExistence type="predicted"/>
<sequence>MVDEPTPTTSSAGPEPQQPPKPSCAIQSTPSASPLGSATPTDEAKKALAAGDAEVILDEAERPTPDVLQNIVNFRDVGKNFNADCGKQVLKEGNFFRSGRLDDATTSDLALLTDMFHIKTVVDLRHDEKGRAESDMADHLVSTFPASAINEQTRLAELVHFLPPPSAHHKAQKEDAKDNDPSVDSSFEFDHDESDDEDEDDEDADSDEVAASKSEVESLAGSRPRITYCVDFAGSSYRWNSVWVPLKWQSKLKVMYLIATGQKPKVVELVGNEVIRPHGLIGLNESFLRYCGPEIAHALRLLSVPSHYPLLVHCTQGKDRTGLVVSLALHCAGAPLPLITLDYARTQRGIERQRDVMVDEMAKTGLSSSFADAPPETIQQVFEFLDREYGGASKYLSKHGFGKRLQRRLAACLRLAGGVAEAEAGGV</sequence>
<comment type="caution">
    <text evidence="3">The sequence shown here is derived from an EMBL/GenBank/DDBJ whole genome shotgun (WGS) entry which is preliminary data.</text>
</comment>
<dbReference type="AlphaFoldDB" id="A0AAD5TM25"/>
<dbReference type="InterPro" id="IPR029021">
    <property type="entry name" value="Prot-tyrosine_phosphatase-like"/>
</dbReference>
<dbReference type="Gene3D" id="3.90.190.10">
    <property type="entry name" value="Protein tyrosine phosphatase superfamily"/>
    <property type="match status" value="1"/>
</dbReference>
<dbReference type="Proteomes" id="UP001212152">
    <property type="component" value="Unassembled WGS sequence"/>
</dbReference>
<evidence type="ECO:0000256" key="1">
    <source>
        <dbReference type="SAM" id="MobiDB-lite"/>
    </source>
</evidence>
<feature type="compositionally biased region" description="Polar residues" evidence="1">
    <location>
        <begin position="1"/>
        <end position="12"/>
    </location>
</feature>
<feature type="domain" description="Tyrosine specific protein phosphatases" evidence="2">
    <location>
        <begin position="309"/>
        <end position="365"/>
    </location>
</feature>
<keyword evidence="4" id="KW-1185">Reference proteome</keyword>
<dbReference type="InterPro" id="IPR000387">
    <property type="entry name" value="Tyr_Pase_dom"/>
</dbReference>